<evidence type="ECO:0000256" key="1">
    <source>
        <dbReference type="ARBA" id="ARBA00022598"/>
    </source>
</evidence>
<dbReference type="SMART" id="SM00881">
    <property type="entry name" value="CoA_binding"/>
    <property type="match status" value="1"/>
</dbReference>
<evidence type="ECO:0000256" key="2">
    <source>
        <dbReference type="ARBA" id="ARBA00022741"/>
    </source>
</evidence>
<keyword evidence="2" id="KW-0547">Nucleotide-binding</keyword>
<name>A0A0F9L7Y0_9ZZZZ</name>
<dbReference type="Gene3D" id="3.40.50.720">
    <property type="entry name" value="NAD(P)-binding Rossmann-like Domain"/>
    <property type="match status" value="1"/>
</dbReference>
<dbReference type="PANTHER" id="PTHR43334:SF1">
    <property type="entry name" value="3-HYDROXYPROPIONATE--COA LIGASE [ADP-FORMING]"/>
    <property type="match status" value="1"/>
</dbReference>
<accession>A0A0F9L7Y0</accession>
<dbReference type="SUPFAM" id="SSF51735">
    <property type="entry name" value="NAD(P)-binding Rossmann-fold domains"/>
    <property type="match status" value="1"/>
</dbReference>
<dbReference type="Gene3D" id="3.40.50.261">
    <property type="entry name" value="Succinyl-CoA synthetase domains"/>
    <property type="match status" value="2"/>
</dbReference>
<dbReference type="GO" id="GO:0005524">
    <property type="term" value="F:ATP binding"/>
    <property type="evidence" value="ECO:0007669"/>
    <property type="project" value="UniProtKB-KW"/>
</dbReference>
<proteinExistence type="predicted"/>
<dbReference type="InterPro" id="IPR036291">
    <property type="entry name" value="NAD(P)-bd_dom_sf"/>
</dbReference>
<organism evidence="5">
    <name type="scientific">marine sediment metagenome</name>
    <dbReference type="NCBI Taxonomy" id="412755"/>
    <lineage>
        <taxon>unclassified sequences</taxon>
        <taxon>metagenomes</taxon>
        <taxon>ecological metagenomes</taxon>
    </lineage>
</organism>
<sequence length="501" mass="57146">MNLEPFFNPNSILIIGVSRKTFTFNYTILKNLLEIFYKGKIYIMNPNANEILGIKSYSSLEDLPEIPELAVIVINKKIVEIIENLAQFGVKYLTIQSELKPGTNYYKAGLMISDICEKHGITYLGPSMLGVINFIDNFTTSIIPVRKHIMREYKNVKEGVGFIAQSGGLAGALGWWLPSQKLPISKVIHLGRGFRIDESDILEYFLHDSTIKVISIFLRDISVKLIETVKIVSALKPILFFYVGKDDKMQESLMNAGGISVKNYIELFELAKIFLWCPKPNGPNLGIIGPSSGAIHLIVREMREQKLTLAKPGRETQDIILAKVGGSTCEYGNPVDYWPPERFIGAKICDIYSTSANSLLKDDNVDGLILALEFFLEIEFDFMIFKDLRKLYPDKPIITILIQAEKEGSKRVIKTASELKIPVFENEIERAIRGYRLLYDYYSKIKQNKEKKTYIFNLIFTRQNCSFYFYSYFLRGSYLSLKRFSSPKSRGLHSSIILFPP</sequence>
<dbReference type="SUPFAM" id="SSF52210">
    <property type="entry name" value="Succinyl-CoA synthetase domains"/>
    <property type="match status" value="2"/>
</dbReference>
<evidence type="ECO:0000313" key="5">
    <source>
        <dbReference type="EMBL" id="KKM60065.1"/>
    </source>
</evidence>
<feature type="domain" description="CoA-binding" evidence="4">
    <location>
        <begin position="6"/>
        <end position="100"/>
    </location>
</feature>
<dbReference type="AlphaFoldDB" id="A0A0F9L7Y0"/>
<dbReference type="InterPro" id="IPR032875">
    <property type="entry name" value="Succ_CoA_lig_flav_dom"/>
</dbReference>
<dbReference type="PANTHER" id="PTHR43334">
    <property type="entry name" value="ACETATE--COA LIGASE [ADP-FORMING]"/>
    <property type="match status" value="1"/>
</dbReference>
<reference evidence="5" key="1">
    <citation type="journal article" date="2015" name="Nature">
        <title>Complex archaea that bridge the gap between prokaryotes and eukaryotes.</title>
        <authorList>
            <person name="Spang A."/>
            <person name="Saw J.H."/>
            <person name="Jorgensen S.L."/>
            <person name="Zaremba-Niedzwiedzka K."/>
            <person name="Martijn J."/>
            <person name="Lind A.E."/>
            <person name="van Eijk R."/>
            <person name="Schleper C."/>
            <person name="Guy L."/>
            <person name="Ettema T.J."/>
        </authorList>
    </citation>
    <scope>NUCLEOTIDE SEQUENCE</scope>
</reference>
<dbReference type="InterPro" id="IPR051538">
    <property type="entry name" value="Acyl-CoA_Synth/Transferase"/>
</dbReference>
<evidence type="ECO:0000256" key="3">
    <source>
        <dbReference type="ARBA" id="ARBA00022840"/>
    </source>
</evidence>
<dbReference type="Pfam" id="PF13380">
    <property type="entry name" value="CoA_binding_2"/>
    <property type="match status" value="1"/>
</dbReference>
<keyword evidence="1" id="KW-0436">Ligase</keyword>
<protein>
    <recommendedName>
        <fullName evidence="4">CoA-binding domain-containing protein</fullName>
    </recommendedName>
</protein>
<keyword evidence="3" id="KW-0067">ATP-binding</keyword>
<dbReference type="EMBL" id="LAZR01011747">
    <property type="protein sequence ID" value="KKM60065.1"/>
    <property type="molecule type" value="Genomic_DNA"/>
</dbReference>
<dbReference type="InterPro" id="IPR003781">
    <property type="entry name" value="CoA-bd"/>
</dbReference>
<gene>
    <name evidence="5" type="ORF">LCGC14_1545620</name>
</gene>
<evidence type="ECO:0000259" key="4">
    <source>
        <dbReference type="SMART" id="SM00881"/>
    </source>
</evidence>
<dbReference type="InterPro" id="IPR016102">
    <property type="entry name" value="Succinyl-CoA_synth-like"/>
</dbReference>
<comment type="caution">
    <text evidence="5">The sequence shown here is derived from an EMBL/GenBank/DDBJ whole genome shotgun (WGS) entry which is preliminary data.</text>
</comment>
<dbReference type="GO" id="GO:0016874">
    <property type="term" value="F:ligase activity"/>
    <property type="evidence" value="ECO:0007669"/>
    <property type="project" value="UniProtKB-KW"/>
</dbReference>
<dbReference type="Pfam" id="PF13607">
    <property type="entry name" value="Succ_CoA_lig"/>
    <property type="match status" value="1"/>
</dbReference>